<evidence type="ECO:0000313" key="3">
    <source>
        <dbReference type="Proteomes" id="UP000193335"/>
    </source>
</evidence>
<dbReference type="InterPro" id="IPR035965">
    <property type="entry name" value="PAS-like_dom_sf"/>
</dbReference>
<dbReference type="PROSITE" id="PS50113">
    <property type="entry name" value="PAC"/>
    <property type="match status" value="1"/>
</dbReference>
<dbReference type="NCBIfam" id="TIGR00229">
    <property type="entry name" value="sensory_box"/>
    <property type="match status" value="1"/>
</dbReference>
<organism evidence="2 3">
    <name type="scientific">Bradyrhizobium japonicum</name>
    <dbReference type="NCBI Taxonomy" id="375"/>
    <lineage>
        <taxon>Bacteria</taxon>
        <taxon>Pseudomonadati</taxon>
        <taxon>Pseudomonadota</taxon>
        <taxon>Alphaproteobacteria</taxon>
        <taxon>Hyphomicrobiales</taxon>
        <taxon>Nitrobacteraceae</taxon>
        <taxon>Bradyrhizobium</taxon>
    </lineage>
</organism>
<dbReference type="EMBL" id="NAFL01000178">
    <property type="protein sequence ID" value="OSJ36730.1"/>
    <property type="molecule type" value="Genomic_DNA"/>
</dbReference>
<dbReference type="Pfam" id="PF08448">
    <property type="entry name" value="PAS_4"/>
    <property type="match status" value="1"/>
</dbReference>
<protein>
    <recommendedName>
        <fullName evidence="1">PAC domain-containing protein</fullName>
    </recommendedName>
</protein>
<dbReference type="Proteomes" id="UP000193335">
    <property type="component" value="Unassembled WGS sequence"/>
</dbReference>
<dbReference type="InterPro" id="IPR000700">
    <property type="entry name" value="PAS-assoc_C"/>
</dbReference>
<dbReference type="CDD" id="cd00130">
    <property type="entry name" value="PAS"/>
    <property type="match status" value="1"/>
</dbReference>
<dbReference type="AlphaFoldDB" id="A0A1Y2JX21"/>
<reference evidence="2 3" key="1">
    <citation type="submission" date="2017-03" db="EMBL/GenBank/DDBJ databases">
        <title>Whole genome sequences of fourteen strains of Bradyrhizobium canariense and one strain of Bradyrhizobium japonicum isolated from Lupinus (Papilionoideae: Genisteae) species in Algeria.</title>
        <authorList>
            <person name="Crovadore J."/>
            <person name="Chekireb D."/>
            <person name="Brachmann A."/>
            <person name="Chablais R."/>
            <person name="Cochard B."/>
            <person name="Lefort F."/>
        </authorList>
    </citation>
    <scope>NUCLEOTIDE SEQUENCE [LARGE SCALE GENOMIC DNA]</scope>
    <source>
        <strain evidence="2 3">UBMA197</strain>
    </source>
</reference>
<evidence type="ECO:0000259" key="1">
    <source>
        <dbReference type="PROSITE" id="PS50113"/>
    </source>
</evidence>
<accession>A0A1Y2JX21</accession>
<gene>
    <name evidence="2" type="ORF">BSZ19_02850</name>
</gene>
<evidence type="ECO:0000313" key="2">
    <source>
        <dbReference type="EMBL" id="OSJ36730.1"/>
    </source>
</evidence>
<feature type="domain" description="PAC" evidence="1">
    <location>
        <begin position="99"/>
        <end position="151"/>
    </location>
</feature>
<dbReference type="InterPro" id="IPR000014">
    <property type="entry name" value="PAS"/>
</dbReference>
<sequence length="163" mass="18067">MSLLNFSLPARAPAFFASFLSLDQTILDALPIGVYACDIEGRIVRVNERAIQLWGRAPKLLDPEQKFCGSFWLETLQGDFIPPHETPMARAVLAGESFEGAEAVVRNPDGRRWVARVNVAPMRDAGGQVVGGINCFLDVTHEHDMRLALERQQRTFDLAMVAS</sequence>
<dbReference type="Gene3D" id="3.30.450.20">
    <property type="entry name" value="PAS domain"/>
    <property type="match status" value="1"/>
</dbReference>
<dbReference type="SUPFAM" id="SSF55785">
    <property type="entry name" value="PYP-like sensor domain (PAS domain)"/>
    <property type="match status" value="1"/>
</dbReference>
<name>A0A1Y2JX21_BRAJP</name>
<dbReference type="InterPro" id="IPR013656">
    <property type="entry name" value="PAS_4"/>
</dbReference>
<comment type="caution">
    <text evidence="2">The sequence shown here is derived from an EMBL/GenBank/DDBJ whole genome shotgun (WGS) entry which is preliminary data.</text>
</comment>
<dbReference type="SMART" id="SM00091">
    <property type="entry name" value="PAS"/>
    <property type="match status" value="1"/>
</dbReference>
<proteinExistence type="predicted"/>
<dbReference type="RefSeq" id="WP_085398430.1">
    <property type="nucleotide sequence ID" value="NZ_NAFL01000178.1"/>
</dbReference>